<protein>
    <recommendedName>
        <fullName evidence="4">C-type cytochrome biogenesis protein CcmI</fullName>
    </recommendedName>
</protein>
<evidence type="ECO:0000313" key="2">
    <source>
        <dbReference type="EMBL" id="TMI89580.1"/>
    </source>
</evidence>
<keyword evidence="1" id="KW-0732">Signal</keyword>
<dbReference type="AlphaFoldDB" id="A0A537K1F3"/>
<dbReference type="Proteomes" id="UP000318509">
    <property type="component" value="Unassembled WGS sequence"/>
</dbReference>
<evidence type="ECO:0000313" key="3">
    <source>
        <dbReference type="Proteomes" id="UP000318509"/>
    </source>
</evidence>
<evidence type="ECO:0000256" key="1">
    <source>
        <dbReference type="SAM" id="SignalP"/>
    </source>
</evidence>
<proteinExistence type="predicted"/>
<comment type="caution">
    <text evidence="2">The sequence shown here is derived from an EMBL/GenBank/DDBJ whole genome shotgun (WGS) entry which is preliminary data.</text>
</comment>
<evidence type="ECO:0008006" key="4">
    <source>
        <dbReference type="Google" id="ProtNLM"/>
    </source>
</evidence>
<gene>
    <name evidence="2" type="ORF">E6H00_09515</name>
</gene>
<reference evidence="2 3" key="1">
    <citation type="journal article" date="2019" name="Nat. Microbiol.">
        <title>Mediterranean grassland soil C-N compound turnover is dependent on rainfall and depth, and is mediated by genomically divergent microorganisms.</title>
        <authorList>
            <person name="Diamond S."/>
            <person name="Andeer P.F."/>
            <person name="Li Z."/>
            <person name="Crits-Christoph A."/>
            <person name="Burstein D."/>
            <person name="Anantharaman K."/>
            <person name="Lane K.R."/>
            <person name="Thomas B.C."/>
            <person name="Pan C."/>
            <person name="Northen T.R."/>
            <person name="Banfield J.F."/>
        </authorList>
    </citation>
    <scope>NUCLEOTIDE SEQUENCE [LARGE SCALE GENOMIC DNA]</scope>
    <source>
        <strain evidence="2">NP_3</strain>
    </source>
</reference>
<name>A0A537K1F3_9BACT</name>
<feature type="signal peptide" evidence="1">
    <location>
        <begin position="1"/>
        <end position="25"/>
    </location>
</feature>
<organism evidence="2 3">
    <name type="scientific">Candidatus Segetimicrobium genomatis</name>
    <dbReference type="NCBI Taxonomy" id="2569760"/>
    <lineage>
        <taxon>Bacteria</taxon>
        <taxon>Bacillati</taxon>
        <taxon>Candidatus Sysuimicrobiota</taxon>
        <taxon>Candidatus Sysuimicrobiia</taxon>
        <taxon>Candidatus Sysuimicrobiales</taxon>
        <taxon>Candidatus Segetimicrobiaceae</taxon>
        <taxon>Candidatus Segetimicrobium</taxon>
    </lineage>
</organism>
<feature type="chain" id="PRO_5022013325" description="C-type cytochrome biogenesis protein CcmI" evidence="1">
    <location>
        <begin position="26"/>
        <end position="93"/>
    </location>
</feature>
<accession>A0A537K1F3</accession>
<sequence>MTGVVMAVLAAAAAVWVLAPLRAAAGPGGGSGSRAGEPPERLRAARGAVDDALRDLELDHATGKVSEDDYRLLRAGYEGRAAEAGRTSRGSSL</sequence>
<dbReference type="EMBL" id="VBAK01000121">
    <property type="protein sequence ID" value="TMI89580.1"/>
    <property type="molecule type" value="Genomic_DNA"/>
</dbReference>